<keyword evidence="1" id="KW-1133">Transmembrane helix</keyword>
<dbReference type="EMBL" id="QNVU01000005">
    <property type="protein sequence ID" value="REC52047.1"/>
    <property type="molecule type" value="Genomic_DNA"/>
</dbReference>
<proteinExistence type="predicted"/>
<reference evidence="2" key="2">
    <citation type="submission" date="2018-06" db="EMBL/GenBank/DDBJ databases">
        <authorList>
            <person name="Zhirakovskaya E."/>
        </authorList>
    </citation>
    <scope>NUCLEOTIDE SEQUENCE</scope>
    <source>
        <strain evidence="2">CCUG 51329</strain>
    </source>
</reference>
<dbReference type="AlphaFoldDB" id="A0A3D9BEP7"/>
<sequence length="115" mass="13611">MELSKRNIIIVIIIICIGVLFVFFWNLSKYNKFYSSEVVGIIEEIKSNRKFENSKVVKFVGGNDFNYTFWIYAPDKNDLKIGDSIYKEKNSEDYQIYRQDSSGNYSFYKTLKNKP</sequence>
<comment type="caution">
    <text evidence="2">The sequence shown here is derived from an EMBL/GenBank/DDBJ whole genome shotgun (WGS) entry which is preliminary data.</text>
</comment>
<gene>
    <name evidence="2" type="ORF">DRF68_03630</name>
    <name evidence="3" type="ORF">DRF68_03665</name>
</gene>
<evidence type="ECO:0000256" key="1">
    <source>
        <dbReference type="SAM" id="Phobius"/>
    </source>
</evidence>
<keyword evidence="1" id="KW-0472">Membrane</keyword>
<keyword evidence="1" id="KW-0812">Transmembrane</keyword>
<evidence type="ECO:0000313" key="2">
    <source>
        <dbReference type="EMBL" id="REC52040.1"/>
    </source>
</evidence>
<accession>A0A3D9BEP7</accession>
<feature type="transmembrane region" description="Helical" evidence="1">
    <location>
        <begin position="7"/>
        <end position="27"/>
    </location>
</feature>
<organism evidence="2 4">
    <name type="scientific">Candidatus Chryseobacterium massiliense</name>
    <dbReference type="NCBI Taxonomy" id="204089"/>
    <lineage>
        <taxon>Bacteria</taxon>
        <taxon>Pseudomonadati</taxon>
        <taxon>Bacteroidota</taxon>
        <taxon>Flavobacteriia</taxon>
        <taxon>Flavobacteriales</taxon>
        <taxon>Weeksellaceae</taxon>
        <taxon>Chryseobacterium group</taxon>
        <taxon>Chryseobacterium</taxon>
    </lineage>
</organism>
<dbReference type="RefSeq" id="WP_116096815.1">
    <property type="nucleotide sequence ID" value="NZ_QNVU01000005.1"/>
</dbReference>
<reference evidence="2 4" key="1">
    <citation type="journal article" date="2004" name="Emerg. Infect. Dis.">
        <title>Amoebae-resisting bacteria isolated from human nasal swabs by amoebal coculture.</title>
        <authorList>
            <person name="Greub G."/>
            <person name="La Scola B."/>
            <person name="Raoult D."/>
        </authorList>
    </citation>
    <scope>NUCLEOTIDE SEQUENCE [LARGE SCALE GENOMIC DNA]</scope>
    <source>
        <strain evidence="2 4">CCUG 51329</strain>
    </source>
</reference>
<keyword evidence="4" id="KW-1185">Reference proteome</keyword>
<evidence type="ECO:0000313" key="3">
    <source>
        <dbReference type="EMBL" id="REC52047.1"/>
    </source>
</evidence>
<evidence type="ECO:0000313" key="4">
    <source>
        <dbReference type="Proteomes" id="UP000256924"/>
    </source>
</evidence>
<protein>
    <submittedName>
        <fullName evidence="2">Uncharacterized protein</fullName>
    </submittedName>
</protein>
<name>A0A3D9BEP7_9FLAO</name>
<dbReference type="Proteomes" id="UP000256924">
    <property type="component" value="Unassembled WGS sequence"/>
</dbReference>
<dbReference type="EMBL" id="QNVU01000005">
    <property type="protein sequence ID" value="REC52040.1"/>
    <property type="molecule type" value="Genomic_DNA"/>
</dbReference>